<evidence type="ECO:0000313" key="5">
    <source>
        <dbReference type="EMBL" id="OAX80421.1"/>
    </source>
</evidence>
<dbReference type="AlphaFoldDB" id="A0A1B7NUL3"/>
<feature type="region of interest" description="Disordered" evidence="3">
    <location>
        <begin position="361"/>
        <end position="381"/>
    </location>
</feature>
<dbReference type="InterPro" id="IPR045048">
    <property type="entry name" value="FBXO31/39"/>
</dbReference>
<feature type="domain" description="F-box" evidence="4">
    <location>
        <begin position="45"/>
        <end position="91"/>
    </location>
</feature>
<feature type="compositionally biased region" description="Low complexity" evidence="3">
    <location>
        <begin position="368"/>
        <end position="381"/>
    </location>
</feature>
<organism evidence="5 6">
    <name type="scientific">Emergomyces africanus</name>
    <dbReference type="NCBI Taxonomy" id="1955775"/>
    <lineage>
        <taxon>Eukaryota</taxon>
        <taxon>Fungi</taxon>
        <taxon>Dikarya</taxon>
        <taxon>Ascomycota</taxon>
        <taxon>Pezizomycotina</taxon>
        <taxon>Eurotiomycetes</taxon>
        <taxon>Eurotiomycetidae</taxon>
        <taxon>Onygenales</taxon>
        <taxon>Ajellomycetaceae</taxon>
        <taxon>Emergomyces</taxon>
    </lineage>
</organism>
<dbReference type="STRING" id="1658172.A0A1B7NUL3"/>
<name>A0A1B7NUL3_9EURO</name>
<dbReference type="PROSITE" id="PS50181">
    <property type="entry name" value="FBOX"/>
    <property type="match status" value="1"/>
</dbReference>
<dbReference type="Proteomes" id="UP000091918">
    <property type="component" value="Unassembled WGS sequence"/>
</dbReference>
<dbReference type="UniPathway" id="UPA00143"/>
<keyword evidence="6" id="KW-1185">Reference proteome</keyword>
<comment type="pathway">
    <text evidence="1">Protein modification; protein ubiquitination.</text>
</comment>
<evidence type="ECO:0000259" key="4">
    <source>
        <dbReference type="PROSITE" id="PS50181"/>
    </source>
</evidence>
<dbReference type="CDD" id="cd22117">
    <property type="entry name" value="F-box_FBXL4"/>
    <property type="match status" value="1"/>
</dbReference>
<proteinExistence type="predicted"/>
<dbReference type="InterPro" id="IPR001810">
    <property type="entry name" value="F-box_dom"/>
</dbReference>
<evidence type="ECO:0000256" key="3">
    <source>
        <dbReference type="SAM" id="MobiDB-lite"/>
    </source>
</evidence>
<dbReference type="EMBL" id="LGUA01000706">
    <property type="protein sequence ID" value="OAX80421.1"/>
    <property type="molecule type" value="Genomic_DNA"/>
</dbReference>
<keyword evidence="2" id="KW-0833">Ubl conjugation pathway</keyword>
<evidence type="ECO:0000256" key="1">
    <source>
        <dbReference type="ARBA" id="ARBA00004906"/>
    </source>
</evidence>
<accession>A0A1B7NUL3</accession>
<dbReference type="Pfam" id="PF12014">
    <property type="entry name" value="Cyclin_D1_bind"/>
    <property type="match status" value="1"/>
</dbReference>
<dbReference type="PANTHER" id="PTHR10706:SF130">
    <property type="entry name" value="F-BOX ONLY PROTEIN 31"/>
    <property type="match status" value="1"/>
</dbReference>
<evidence type="ECO:0000313" key="6">
    <source>
        <dbReference type="Proteomes" id="UP000091918"/>
    </source>
</evidence>
<gene>
    <name evidence="5" type="ORF">ACJ72_05247</name>
</gene>
<protein>
    <recommendedName>
        <fullName evidence="4">F-box domain-containing protein</fullName>
    </recommendedName>
</protein>
<reference evidence="5 6" key="1">
    <citation type="submission" date="2015-07" db="EMBL/GenBank/DDBJ databases">
        <title>Emmonsia species relationships and genome sequence.</title>
        <authorList>
            <person name="Cuomo C.A."/>
            <person name="Schwartz I.S."/>
            <person name="Kenyon C."/>
            <person name="de Hoog G.S."/>
            <person name="Govender N.P."/>
            <person name="Botha A."/>
            <person name="Moreno L."/>
            <person name="de Vries M."/>
            <person name="Munoz J.F."/>
            <person name="Stielow J.B."/>
        </authorList>
    </citation>
    <scope>NUCLEOTIDE SEQUENCE [LARGE SCALE GENOMIC DNA]</scope>
    <source>
        <strain evidence="5 6">CBS 136260</strain>
    </source>
</reference>
<sequence length="487" mass="55336">MRPDTLLIQPGIGEAERLSDLPPMFDHLPKPAAMNNKMSTAQKDASPLVLLPSEILYLILSFLPPPSLAAMASTCHHVLKHTQNDLIWMDLVNSNLPNPLSDPAPFSTWRELYISQFPMWFVVRNNVWFSDVVDTGKLIVTRYNPRKCMIEGYRVVAKHTFRQFETWPYDTEVLIHSFNPQVTLWMDDPVIQLAKFVRKPSFGSTNRYLAEIRMPMDLEAQRVFNNFIFCAKMPREDEENSEKMVWPPRIIPSDERVDISDLHNGSFKLRGNGPRGYEDICTSAFEIRRWAQLGNFGAVFDGSDSRHGVSTFASLQSELYTPTREKPYQGIWVGDYSGHGSEFLLVLQRDDPIVASLDHEHLDTENDSSSSAPSSSASLSLPVPRGRLEAIKLTGDPNVPRGQITFFAEDIGPGGLIRIADEDLFKGARVVRSQGHIASTNFRDDKFIPAQLFLVSQDCMALFWEELKHISYYRRVDIDSLVNQELE</sequence>
<comment type="caution">
    <text evidence="5">The sequence shown here is derived from an EMBL/GenBank/DDBJ whole genome shotgun (WGS) entry which is preliminary data.</text>
</comment>
<dbReference type="Gene3D" id="1.20.1280.50">
    <property type="match status" value="1"/>
</dbReference>
<dbReference type="Pfam" id="PF12937">
    <property type="entry name" value="F-box-like"/>
    <property type="match status" value="1"/>
</dbReference>
<dbReference type="GO" id="GO:0016567">
    <property type="term" value="P:protein ubiquitination"/>
    <property type="evidence" value="ECO:0007669"/>
    <property type="project" value="UniProtKB-UniPathway"/>
</dbReference>
<dbReference type="InterPro" id="IPR036047">
    <property type="entry name" value="F-box-like_dom_sf"/>
</dbReference>
<dbReference type="PANTHER" id="PTHR10706">
    <property type="entry name" value="F-BOX FAMILY PROTEIN"/>
    <property type="match status" value="1"/>
</dbReference>
<evidence type="ECO:0000256" key="2">
    <source>
        <dbReference type="ARBA" id="ARBA00022786"/>
    </source>
</evidence>
<dbReference type="OrthoDB" id="722566at2759"/>
<dbReference type="SUPFAM" id="SSF81383">
    <property type="entry name" value="F-box domain"/>
    <property type="match status" value="1"/>
</dbReference>